<comment type="caution">
    <text evidence="2">The sequence shown here is derived from an EMBL/GenBank/DDBJ whole genome shotgun (WGS) entry which is preliminary data.</text>
</comment>
<gene>
    <name evidence="2" type="ORF">JDW19_02370</name>
</gene>
<dbReference type="EMBL" id="JAEHFQ010000001">
    <property type="protein sequence ID" value="MBM0631973.1"/>
    <property type="molecule type" value="Genomic_DNA"/>
</dbReference>
<sequence>METTNNYGIRQALNSKGVNNSRIGYSNGYVTVDGKNFLKAGSVNNGSAMTTQQGFNNAWNSLKPTSAPVKVPNQPTSSPSPMVQAATGVQSSPQATYTPVQRQTEQTLQRMNDMINNQPSFQYKAPDPWSYNPQDDPSYTSSLAEAKRNIETEQADTNARLRANGQGKSSYSELVSNQVADNTMSSLANTLVPQLMQQSYARYQDAANRDLQLQQLNYGVQRDKMGDLTNLYGLQNQEYFQNPITEAQLTGNYLPAEGRQAIDQLLSLKQQAEVKGVTAEQRASLTKQADGIRAQLSALGIDPSKYGANVNYNTARTASPGIRTLQGQQMDLQTRQANQQAATAVSELSGKLVTPQSDWQGLYRQAANPNAPQTFQAQQFAYQKARDAITDQQWKMKFDQDVQQFGMTYALQSLQEQNQVAYRQATLALQADDNDRQWADLDYRQSNPSGAKGGLTANQVLESMKGLYSVPVYGKNADGDSVKEGTKITTDASKRQEMFQNVVDAGLSDAETDQILASLGMSKKEIEKFTKVYSGK</sequence>
<protein>
    <submittedName>
        <fullName evidence="2">Uncharacterized protein</fullName>
    </submittedName>
</protein>
<feature type="region of interest" description="Disordered" evidence="1">
    <location>
        <begin position="67"/>
        <end position="98"/>
    </location>
</feature>
<dbReference type="RefSeq" id="WP_165144857.1">
    <property type="nucleotide sequence ID" value="NZ_JAEHFQ010000001.1"/>
</dbReference>
<feature type="compositionally biased region" description="Polar residues" evidence="1">
    <location>
        <begin position="73"/>
        <end position="98"/>
    </location>
</feature>
<name>A0A8I1LSC7_PAEPO</name>
<organism evidence="2 3">
    <name type="scientific">Paenibacillus polymyxa</name>
    <name type="common">Bacillus polymyxa</name>
    <dbReference type="NCBI Taxonomy" id="1406"/>
    <lineage>
        <taxon>Bacteria</taxon>
        <taxon>Bacillati</taxon>
        <taxon>Bacillota</taxon>
        <taxon>Bacilli</taxon>
        <taxon>Bacillales</taxon>
        <taxon>Paenibacillaceae</taxon>
        <taxon>Paenibacillus</taxon>
    </lineage>
</organism>
<evidence type="ECO:0000313" key="2">
    <source>
        <dbReference type="EMBL" id="MBM0631973.1"/>
    </source>
</evidence>
<accession>A0A8I1LSC7</accession>
<reference evidence="2" key="1">
    <citation type="submission" date="2020-12" db="EMBL/GenBank/DDBJ databases">
        <title>Paenibacillus polymyxa LMG 27872: a double-edged sword.</title>
        <authorList>
            <person name="Langendries S."/>
            <person name="Garcia Mendez S."/>
            <person name="Beirinckx S."/>
            <person name="Viaene T."/>
            <person name="Baeyen S."/>
            <person name="Goeminne G."/>
            <person name="Willems A."/>
            <person name="Debode J."/>
            <person name="Goormachtig S."/>
        </authorList>
    </citation>
    <scope>NUCLEOTIDE SEQUENCE</scope>
    <source>
        <strain evidence="2">LMG 27872</strain>
    </source>
</reference>
<dbReference type="Proteomes" id="UP000650605">
    <property type="component" value="Unassembled WGS sequence"/>
</dbReference>
<evidence type="ECO:0000313" key="3">
    <source>
        <dbReference type="Proteomes" id="UP000650605"/>
    </source>
</evidence>
<proteinExistence type="predicted"/>
<evidence type="ECO:0000256" key="1">
    <source>
        <dbReference type="SAM" id="MobiDB-lite"/>
    </source>
</evidence>
<dbReference type="AlphaFoldDB" id="A0A8I1LSC7"/>